<evidence type="ECO:0000313" key="8">
    <source>
        <dbReference type="Proteomes" id="UP001195903"/>
    </source>
</evidence>
<feature type="compositionally biased region" description="Low complexity" evidence="5">
    <location>
        <begin position="326"/>
        <end position="374"/>
    </location>
</feature>
<evidence type="ECO:0000259" key="6">
    <source>
        <dbReference type="Pfam" id="PF04085"/>
    </source>
</evidence>
<organism evidence="7 8">
    <name type="scientific">Shewanella jiangmenensis</name>
    <dbReference type="NCBI Taxonomy" id="2837387"/>
    <lineage>
        <taxon>Bacteria</taxon>
        <taxon>Pseudomonadati</taxon>
        <taxon>Pseudomonadota</taxon>
        <taxon>Gammaproteobacteria</taxon>
        <taxon>Alteromonadales</taxon>
        <taxon>Shewanellaceae</taxon>
        <taxon>Shewanella</taxon>
    </lineage>
</organism>
<feature type="compositionally biased region" description="Polar residues" evidence="5">
    <location>
        <begin position="313"/>
        <end position="325"/>
    </location>
</feature>
<dbReference type="RefSeq" id="WP_214506323.1">
    <property type="nucleotide sequence ID" value="NZ_JAHEPS010000002.1"/>
</dbReference>
<evidence type="ECO:0000256" key="4">
    <source>
        <dbReference type="ARBA" id="ARBA00032089"/>
    </source>
</evidence>
<evidence type="ECO:0000256" key="2">
    <source>
        <dbReference type="ARBA" id="ARBA00013855"/>
    </source>
</evidence>
<evidence type="ECO:0000256" key="1">
    <source>
        <dbReference type="ARBA" id="ARBA00009369"/>
    </source>
</evidence>
<dbReference type="PANTHER" id="PTHR34138">
    <property type="entry name" value="CELL SHAPE-DETERMINING PROTEIN MREC"/>
    <property type="match status" value="1"/>
</dbReference>
<evidence type="ECO:0000256" key="3">
    <source>
        <dbReference type="ARBA" id="ARBA00022960"/>
    </source>
</evidence>
<feature type="compositionally biased region" description="Polar residues" evidence="5">
    <location>
        <begin position="284"/>
        <end position="295"/>
    </location>
</feature>
<feature type="region of interest" description="Disordered" evidence="5">
    <location>
        <begin position="278"/>
        <end position="390"/>
    </location>
</feature>
<comment type="similarity">
    <text evidence="1">Belongs to the MreC family.</text>
</comment>
<dbReference type="NCBIfam" id="TIGR00219">
    <property type="entry name" value="mreC"/>
    <property type="match status" value="1"/>
</dbReference>
<dbReference type="Gene3D" id="2.40.10.340">
    <property type="entry name" value="Rod shape-determining protein MreC, domain 1"/>
    <property type="match status" value="1"/>
</dbReference>
<evidence type="ECO:0000313" key="7">
    <source>
        <dbReference type="EMBL" id="MBT1444116.1"/>
    </source>
</evidence>
<keyword evidence="3" id="KW-0133">Cell shape</keyword>
<name>A0ABS5V2S3_9GAMM</name>
<gene>
    <name evidence="7" type="primary">mreC</name>
    <name evidence="7" type="ORF">KJI95_06205</name>
</gene>
<keyword evidence="8" id="KW-1185">Reference proteome</keyword>
<dbReference type="Pfam" id="PF04085">
    <property type="entry name" value="MreC"/>
    <property type="match status" value="1"/>
</dbReference>
<evidence type="ECO:0000256" key="5">
    <source>
        <dbReference type="SAM" id="MobiDB-lite"/>
    </source>
</evidence>
<dbReference type="Proteomes" id="UP001195903">
    <property type="component" value="Unassembled WGS sequence"/>
</dbReference>
<proteinExistence type="inferred from homology"/>
<sequence length="390" mass="42212">MKPIFVRGVSNQFRLTLAVIMSVMLIVANDRLTPVRQSMATLLSPLQYLASVPGDMLDNFAEAIATRNMLQRQNAEMLRQQLMMSERLQRFEHLRQENERLRLLLGSPVHMDARKMVAEVMEVASDPFHQQVVINRGLKNGVYVGQPVLDAQGVVGQVVDVSAITARVLLMSDTSHAIPVRITRNDVRMIVNGTGELDEVELRHVAKSIDVKVGDLLVTSGLGRRFPEGYPVARVTEVERDEAQAYARVMAQPLAALDRIRYLLLIWPSLDVTPADALAPGQVPAQTPDQTSAQTPADGAQTPAADQPVGTAAPQTGAQSATETGAQAAPQTQQQAQPNTQAQSQQQSQTQPQTQANSAAQNSTAASASNTAQPNPVPAEGNNTAAEERR</sequence>
<dbReference type="InterPro" id="IPR007221">
    <property type="entry name" value="MreC"/>
</dbReference>
<dbReference type="InterPro" id="IPR055342">
    <property type="entry name" value="MreC_beta-barrel_core"/>
</dbReference>
<dbReference type="Gene3D" id="2.40.10.350">
    <property type="entry name" value="Rod shape-determining protein MreC, domain 2"/>
    <property type="match status" value="1"/>
</dbReference>
<dbReference type="PANTHER" id="PTHR34138:SF1">
    <property type="entry name" value="CELL SHAPE-DETERMINING PROTEIN MREC"/>
    <property type="match status" value="1"/>
</dbReference>
<accession>A0ABS5V2S3</accession>
<protein>
    <recommendedName>
        <fullName evidence="2">Cell shape-determining protein MreC</fullName>
    </recommendedName>
    <alternativeName>
        <fullName evidence="4">Cell shape protein MreC</fullName>
    </alternativeName>
</protein>
<reference evidence="7 8" key="1">
    <citation type="submission" date="2021-05" db="EMBL/GenBank/DDBJ databases">
        <title>Shewanella sp. JM162201.</title>
        <authorList>
            <person name="Xu S."/>
            <person name="Li A."/>
        </authorList>
    </citation>
    <scope>NUCLEOTIDE SEQUENCE [LARGE SCALE GENOMIC DNA]</scope>
    <source>
        <strain evidence="7 8">JM162201</strain>
    </source>
</reference>
<feature type="domain" description="Rod shape-determining protein MreC beta-barrel core" evidence="6">
    <location>
        <begin position="120"/>
        <end position="267"/>
    </location>
</feature>
<dbReference type="EMBL" id="JAHEPS010000002">
    <property type="protein sequence ID" value="MBT1444116.1"/>
    <property type="molecule type" value="Genomic_DNA"/>
</dbReference>
<dbReference type="InterPro" id="IPR042175">
    <property type="entry name" value="Cell/Rod_MreC_2"/>
</dbReference>
<feature type="compositionally biased region" description="Polar residues" evidence="5">
    <location>
        <begin position="381"/>
        <end position="390"/>
    </location>
</feature>
<comment type="caution">
    <text evidence="7">The sequence shown here is derived from an EMBL/GenBank/DDBJ whole genome shotgun (WGS) entry which is preliminary data.</text>
</comment>
<dbReference type="InterPro" id="IPR042177">
    <property type="entry name" value="Cell/Rod_1"/>
</dbReference>